<protein>
    <submittedName>
        <fullName evidence="10">Glycosyltransferase family 39 protein</fullName>
    </submittedName>
</protein>
<feature type="transmembrane region" description="Helical" evidence="8">
    <location>
        <begin position="29"/>
        <end position="54"/>
    </location>
</feature>
<evidence type="ECO:0000313" key="10">
    <source>
        <dbReference type="EMBL" id="HGY93223.1"/>
    </source>
</evidence>
<dbReference type="PANTHER" id="PTHR33908">
    <property type="entry name" value="MANNOSYLTRANSFERASE YKCB-RELATED"/>
    <property type="match status" value="1"/>
</dbReference>
<evidence type="ECO:0000256" key="1">
    <source>
        <dbReference type="ARBA" id="ARBA00004651"/>
    </source>
</evidence>
<keyword evidence="6 8" id="KW-1133">Transmembrane helix</keyword>
<dbReference type="EMBL" id="DTKL01000010">
    <property type="protein sequence ID" value="HGY93223.1"/>
    <property type="molecule type" value="Genomic_DNA"/>
</dbReference>
<feature type="transmembrane region" description="Helical" evidence="8">
    <location>
        <begin position="459"/>
        <end position="479"/>
    </location>
</feature>
<feature type="transmembrane region" description="Helical" evidence="8">
    <location>
        <begin position="200"/>
        <end position="227"/>
    </location>
</feature>
<accession>A0A7V5CRY9</accession>
<feature type="transmembrane region" description="Helical" evidence="8">
    <location>
        <begin position="239"/>
        <end position="257"/>
    </location>
</feature>
<evidence type="ECO:0000256" key="3">
    <source>
        <dbReference type="ARBA" id="ARBA00022676"/>
    </source>
</evidence>
<dbReference type="GO" id="GO:0005886">
    <property type="term" value="C:plasma membrane"/>
    <property type="evidence" value="ECO:0007669"/>
    <property type="project" value="UniProtKB-SubCell"/>
</dbReference>
<reference evidence="10" key="1">
    <citation type="journal article" date="2020" name="mSystems">
        <title>Genome- and Community-Level Interaction Insights into Carbon Utilization and Element Cycling Functions of Hydrothermarchaeota in Hydrothermal Sediment.</title>
        <authorList>
            <person name="Zhou Z."/>
            <person name="Liu Y."/>
            <person name="Xu W."/>
            <person name="Pan J."/>
            <person name="Luo Z.H."/>
            <person name="Li M."/>
        </authorList>
    </citation>
    <scope>NUCLEOTIDE SEQUENCE [LARGE SCALE GENOMIC DNA]</scope>
    <source>
        <strain evidence="10">SpSt-855</strain>
    </source>
</reference>
<feature type="transmembrane region" description="Helical" evidence="8">
    <location>
        <begin position="428"/>
        <end position="447"/>
    </location>
</feature>
<evidence type="ECO:0000259" key="9">
    <source>
        <dbReference type="Pfam" id="PF13231"/>
    </source>
</evidence>
<feature type="transmembrane region" description="Helical" evidence="8">
    <location>
        <begin position="289"/>
        <end position="315"/>
    </location>
</feature>
<feature type="transmembrane region" description="Helical" evidence="8">
    <location>
        <begin position="394"/>
        <end position="416"/>
    </location>
</feature>
<keyword evidence="5 8" id="KW-0812">Transmembrane</keyword>
<evidence type="ECO:0000256" key="6">
    <source>
        <dbReference type="ARBA" id="ARBA00022989"/>
    </source>
</evidence>
<dbReference type="GO" id="GO:0009103">
    <property type="term" value="P:lipopolysaccharide biosynthetic process"/>
    <property type="evidence" value="ECO:0007669"/>
    <property type="project" value="UniProtKB-ARBA"/>
</dbReference>
<gene>
    <name evidence="10" type="ORF">ENW50_00820</name>
</gene>
<comment type="subcellular location">
    <subcellularLocation>
        <location evidence="1">Cell membrane</location>
        <topology evidence="1">Multi-pass membrane protein</topology>
    </subcellularLocation>
</comment>
<dbReference type="GO" id="GO:0010041">
    <property type="term" value="P:response to iron(III) ion"/>
    <property type="evidence" value="ECO:0007669"/>
    <property type="project" value="TreeGrafter"/>
</dbReference>
<name>A0A7V5CRY9_9BACT</name>
<organism evidence="10">
    <name type="scientific">Acidobacterium capsulatum</name>
    <dbReference type="NCBI Taxonomy" id="33075"/>
    <lineage>
        <taxon>Bacteria</taxon>
        <taxon>Pseudomonadati</taxon>
        <taxon>Acidobacteriota</taxon>
        <taxon>Terriglobia</taxon>
        <taxon>Terriglobales</taxon>
        <taxon>Acidobacteriaceae</taxon>
        <taxon>Acidobacterium</taxon>
    </lineage>
</organism>
<evidence type="ECO:0000256" key="8">
    <source>
        <dbReference type="SAM" id="Phobius"/>
    </source>
</evidence>
<dbReference type="AlphaFoldDB" id="A0A7V5CRY9"/>
<keyword evidence="4 10" id="KW-0808">Transferase</keyword>
<dbReference type="GO" id="GO:0016763">
    <property type="term" value="F:pentosyltransferase activity"/>
    <property type="evidence" value="ECO:0007669"/>
    <property type="project" value="TreeGrafter"/>
</dbReference>
<keyword evidence="7 8" id="KW-0472">Membrane</keyword>
<evidence type="ECO:0000256" key="2">
    <source>
        <dbReference type="ARBA" id="ARBA00022475"/>
    </source>
</evidence>
<sequence length="591" mass="67322">MAENKPSSSSFSPWIRAFKYAPSRLTSRYPVFSTVAEVATLISLTIFFLFYGLVPLFGGDGLGLVGADEPRYAQVAREMLQRHDYITPFLWGHPWLEKPALYYWRAMFSFIEFGVHDWSARLPSASFAFTLIVLIYLHMRRFRRGGQLDAALITVCCAGILSFARGASTDMQLAAPFCIGMLGWYAWYETGSKFWLFDLYFFNATATLAKGPVAPFLALLILVVFAALRKEWSVLRRTIWWPGIALYFAIVLPWYIAVQRQNPTFLKSFFLQQNLERFGSNLYHHEQPFWYYGLVMLLALTPWAVIAVTAFADAVRTSVNEWRARRRKNRYVGHMRAGDAFPEFLVIWALIPIVFFSLSQSKLPGYVLPSVPPLTILAGDYLNRIRERGLKPWLLIAHAVLTGLLMAFVLVLPLHLLYPKQLPPGRALLAGGMTGFAAVVFILIIVAQYGVKRLRIATMIPMVILLFYIFGVGPVFGLGPMPNTKRNIQLIDMTFSARPLAHIIEHITPPDEMVAVFDVRRDMEYGLSFYRDKKVWNYGAQGVPDAEHLLVVRNMASDIDRLRVLLKGRTYDPLFEYPAQNLVIYQVSAKH</sequence>
<dbReference type="PANTHER" id="PTHR33908:SF3">
    <property type="entry name" value="UNDECAPRENYL PHOSPHATE-ALPHA-4-AMINO-4-DEOXY-L-ARABINOSE ARABINOSYL TRANSFERASE"/>
    <property type="match status" value="1"/>
</dbReference>
<keyword evidence="2" id="KW-1003">Cell membrane</keyword>
<comment type="caution">
    <text evidence="10">The sequence shown here is derived from an EMBL/GenBank/DDBJ whole genome shotgun (WGS) entry which is preliminary data.</text>
</comment>
<evidence type="ECO:0000256" key="4">
    <source>
        <dbReference type="ARBA" id="ARBA00022679"/>
    </source>
</evidence>
<evidence type="ECO:0000256" key="7">
    <source>
        <dbReference type="ARBA" id="ARBA00023136"/>
    </source>
</evidence>
<feature type="domain" description="Glycosyltransferase RgtA/B/C/D-like" evidence="9">
    <location>
        <begin position="98"/>
        <end position="255"/>
    </location>
</feature>
<dbReference type="InterPro" id="IPR038731">
    <property type="entry name" value="RgtA/B/C-like"/>
</dbReference>
<proteinExistence type="predicted"/>
<dbReference type="InterPro" id="IPR050297">
    <property type="entry name" value="LipidA_mod_glycosyltrf_83"/>
</dbReference>
<evidence type="ECO:0000256" key="5">
    <source>
        <dbReference type="ARBA" id="ARBA00022692"/>
    </source>
</evidence>
<dbReference type="Pfam" id="PF13231">
    <property type="entry name" value="PMT_2"/>
    <property type="match status" value="1"/>
</dbReference>
<feature type="transmembrane region" description="Helical" evidence="8">
    <location>
        <begin position="118"/>
        <end position="137"/>
    </location>
</feature>
<keyword evidence="3" id="KW-0328">Glycosyltransferase</keyword>
<feature type="transmembrane region" description="Helical" evidence="8">
    <location>
        <begin position="336"/>
        <end position="357"/>
    </location>
</feature>